<evidence type="ECO:0000256" key="1">
    <source>
        <dbReference type="SAM" id="MobiDB-lite"/>
    </source>
</evidence>
<evidence type="ECO:0000313" key="3">
    <source>
        <dbReference type="Proteomes" id="UP001221898"/>
    </source>
</evidence>
<accession>A0AAD7SUA6</accession>
<dbReference type="EMBL" id="JAINUG010000033">
    <property type="protein sequence ID" value="KAJ8408904.1"/>
    <property type="molecule type" value="Genomic_DNA"/>
</dbReference>
<name>A0AAD7SUA6_9TELE</name>
<keyword evidence="3" id="KW-1185">Reference proteome</keyword>
<reference evidence="2" key="1">
    <citation type="journal article" date="2023" name="Science">
        <title>Genome structures resolve the early diversification of teleost fishes.</title>
        <authorList>
            <person name="Parey E."/>
            <person name="Louis A."/>
            <person name="Montfort J."/>
            <person name="Bouchez O."/>
            <person name="Roques C."/>
            <person name="Iampietro C."/>
            <person name="Lluch J."/>
            <person name="Castinel A."/>
            <person name="Donnadieu C."/>
            <person name="Desvignes T."/>
            <person name="Floi Bucao C."/>
            <person name="Jouanno E."/>
            <person name="Wen M."/>
            <person name="Mejri S."/>
            <person name="Dirks R."/>
            <person name="Jansen H."/>
            <person name="Henkel C."/>
            <person name="Chen W.J."/>
            <person name="Zahm M."/>
            <person name="Cabau C."/>
            <person name="Klopp C."/>
            <person name="Thompson A.W."/>
            <person name="Robinson-Rechavi M."/>
            <person name="Braasch I."/>
            <person name="Lecointre G."/>
            <person name="Bobe J."/>
            <person name="Postlethwait J.H."/>
            <person name="Berthelot C."/>
            <person name="Roest Crollius H."/>
            <person name="Guiguen Y."/>
        </authorList>
    </citation>
    <scope>NUCLEOTIDE SEQUENCE</scope>
    <source>
        <strain evidence="2">NC1722</strain>
    </source>
</reference>
<comment type="caution">
    <text evidence="2">The sequence shown here is derived from an EMBL/GenBank/DDBJ whole genome shotgun (WGS) entry which is preliminary data.</text>
</comment>
<dbReference type="Proteomes" id="UP001221898">
    <property type="component" value="Unassembled WGS sequence"/>
</dbReference>
<dbReference type="AlphaFoldDB" id="A0AAD7SUA6"/>
<sequence length="116" mass="12680">MMQGGEEETKDGSEEGAAGGEPPVPAVNAINLSISLSGVTEAWCITAMLPGGLMLHSAESRWTGLVWRVVLCSPEFLEDRQMAEACKDRRWMSQLGALVMEQDTEKTHLPSFTRTQ</sequence>
<feature type="region of interest" description="Disordered" evidence="1">
    <location>
        <begin position="1"/>
        <end position="24"/>
    </location>
</feature>
<proteinExistence type="predicted"/>
<gene>
    <name evidence="2" type="ORF">AAFF_G00247220</name>
</gene>
<organism evidence="2 3">
    <name type="scientific">Aldrovandia affinis</name>
    <dbReference type="NCBI Taxonomy" id="143900"/>
    <lineage>
        <taxon>Eukaryota</taxon>
        <taxon>Metazoa</taxon>
        <taxon>Chordata</taxon>
        <taxon>Craniata</taxon>
        <taxon>Vertebrata</taxon>
        <taxon>Euteleostomi</taxon>
        <taxon>Actinopterygii</taxon>
        <taxon>Neopterygii</taxon>
        <taxon>Teleostei</taxon>
        <taxon>Notacanthiformes</taxon>
        <taxon>Halosauridae</taxon>
        <taxon>Aldrovandia</taxon>
    </lineage>
</organism>
<evidence type="ECO:0000313" key="2">
    <source>
        <dbReference type="EMBL" id="KAJ8408904.1"/>
    </source>
</evidence>
<protein>
    <submittedName>
        <fullName evidence="2">Uncharacterized protein</fullName>
    </submittedName>
</protein>